<evidence type="ECO:0000256" key="1">
    <source>
        <dbReference type="ARBA" id="ARBA00022576"/>
    </source>
</evidence>
<evidence type="ECO:0000256" key="2">
    <source>
        <dbReference type="ARBA" id="ARBA00022605"/>
    </source>
</evidence>
<dbReference type="EC" id="2.6.1.11" evidence="5"/>
<dbReference type="PANTHER" id="PTHR11986:SF79">
    <property type="entry name" value="ACETYLORNITHINE AMINOTRANSFERASE, MITOCHONDRIAL"/>
    <property type="match status" value="1"/>
</dbReference>
<dbReference type="PIRSF" id="PIRSF000521">
    <property type="entry name" value="Transaminase_4ab_Lys_Orn"/>
    <property type="match status" value="1"/>
</dbReference>
<dbReference type="Gene3D" id="3.90.1150.10">
    <property type="entry name" value="Aspartate Aminotransferase, domain 1"/>
    <property type="match status" value="1"/>
</dbReference>
<proteinExistence type="inferred from homology"/>
<comment type="cofactor">
    <cofactor evidence="5">
        <name>pyridoxal 5'-phosphate</name>
        <dbReference type="ChEBI" id="CHEBI:597326"/>
    </cofactor>
    <text evidence="5">Binds 1 pyridoxal phosphate per subunit.</text>
</comment>
<dbReference type="InterPro" id="IPR049704">
    <property type="entry name" value="Aminotrans_3_PPA_site"/>
</dbReference>
<dbReference type="FunFam" id="3.40.640.10:FF:000004">
    <property type="entry name" value="Acetylornithine aminotransferase"/>
    <property type="match status" value="1"/>
</dbReference>
<dbReference type="CDD" id="cd00610">
    <property type="entry name" value="OAT_like"/>
    <property type="match status" value="1"/>
</dbReference>
<feature type="binding site" evidence="5">
    <location>
        <position position="281"/>
    </location>
    <ligand>
        <name>pyridoxal 5'-phosphate</name>
        <dbReference type="ChEBI" id="CHEBI:597326"/>
    </ligand>
</feature>
<dbReference type="Proteomes" id="UP000824192">
    <property type="component" value="Unassembled WGS sequence"/>
</dbReference>
<comment type="catalytic activity">
    <reaction evidence="5">
        <text>N(2)-acetyl-L-ornithine + 2-oxoglutarate = N-acetyl-L-glutamate 5-semialdehyde + L-glutamate</text>
        <dbReference type="Rhea" id="RHEA:18049"/>
        <dbReference type="ChEBI" id="CHEBI:16810"/>
        <dbReference type="ChEBI" id="CHEBI:29123"/>
        <dbReference type="ChEBI" id="CHEBI:29985"/>
        <dbReference type="ChEBI" id="CHEBI:57805"/>
        <dbReference type="EC" id="2.6.1.11"/>
    </reaction>
</comment>
<dbReference type="PROSITE" id="PS00600">
    <property type="entry name" value="AA_TRANSFER_CLASS_3"/>
    <property type="match status" value="1"/>
</dbReference>
<comment type="miscellaneous">
    <text evidence="5">May also have succinyldiaminopimelate aminotransferase activity, thus carrying out the corresponding step in lysine biosynthesis.</text>
</comment>
<comment type="subunit">
    <text evidence="5">Homodimer.</text>
</comment>
<evidence type="ECO:0000256" key="4">
    <source>
        <dbReference type="ARBA" id="ARBA00022898"/>
    </source>
</evidence>
<dbReference type="Gene3D" id="3.40.640.10">
    <property type="entry name" value="Type I PLP-dependent aspartate aminotransferase-like (Major domain)"/>
    <property type="match status" value="1"/>
</dbReference>
<comment type="subcellular location">
    <subcellularLocation>
        <location evidence="5">Cytoplasm</location>
    </subcellularLocation>
</comment>
<evidence type="ECO:0000256" key="5">
    <source>
        <dbReference type="HAMAP-Rule" id="MF_01107"/>
    </source>
</evidence>
<keyword evidence="1 5" id="KW-0032">Aminotransferase</keyword>
<dbReference type="GO" id="GO:0030170">
    <property type="term" value="F:pyridoxal phosphate binding"/>
    <property type="evidence" value="ECO:0007669"/>
    <property type="project" value="InterPro"/>
</dbReference>
<dbReference type="InterPro" id="IPR015422">
    <property type="entry name" value="PyrdxlP-dep_Trfase_small"/>
</dbReference>
<feature type="modified residue" description="N6-(pyridoxal phosphate)lysine" evidence="5">
    <location>
        <position position="252"/>
    </location>
</feature>
<dbReference type="GO" id="GO:0006526">
    <property type="term" value="P:L-arginine biosynthetic process"/>
    <property type="evidence" value="ECO:0007669"/>
    <property type="project" value="UniProtKB-UniRule"/>
</dbReference>
<keyword evidence="3 5" id="KW-0808">Transferase</keyword>
<feature type="binding site" evidence="5">
    <location>
        <begin position="223"/>
        <end position="226"/>
    </location>
    <ligand>
        <name>pyridoxal 5'-phosphate</name>
        <dbReference type="ChEBI" id="CHEBI:597326"/>
    </ligand>
</feature>
<accession>A0A9D1RTG3</accession>
<keyword evidence="4 5" id="KW-0663">Pyridoxal phosphate</keyword>
<dbReference type="AlphaFoldDB" id="A0A9D1RTG3"/>
<gene>
    <name evidence="5" type="primary">argD</name>
    <name evidence="6" type="ORF">H9868_02695</name>
</gene>
<dbReference type="SUPFAM" id="SSF53383">
    <property type="entry name" value="PLP-dependent transferases"/>
    <property type="match status" value="1"/>
</dbReference>
<dbReference type="GO" id="GO:0003992">
    <property type="term" value="F:N2-acetyl-L-ornithine:2-oxoglutarate 5-aminotransferase activity"/>
    <property type="evidence" value="ECO:0007669"/>
    <property type="project" value="UniProtKB-UniRule"/>
</dbReference>
<evidence type="ECO:0000313" key="7">
    <source>
        <dbReference type="Proteomes" id="UP000824192"/>
    </source>
</evidence>
<dbReference type="NCBIfam" id="TIGR00707">
    <property type="entry name" value="argD"/>
    <property type="match status" value="1"/>
</dbReference>
<dbReference type="Pfam" id="PF00202">
    <property type="entry name" value="Aminotran_3"/>
    <property type="match status" value="1"/>
</dbReference>
<feature type="binding site" evidence="5">
    <location>
        <position position="280"/>
    </location>
    <ligand>
        <name>N(2)-acetyl-L-ornithine</name>
        <dbReference type="ChEBI" id="CHEBI:57805"/>
    </ligand>
</feature>
<feature type="binding site" evidence="5">
    <location>
        <position position="138"/>
    </location>
    <ligand>
        <name>pyridoxal 5'-phosphate</name>
        <dbReference type="ChEBI" id="CHEBI:597326"/>
    </ligand>
</feature>
<feature type="binding site" evidence="5">
    <location>
        <position position="141"/>
    </location>
    <ligand>
        <name>N(2)-acetyl-L-ornithine</name>
        <dbReference type="ChEBI" id="CHEBI:57805"/>
    </ligand>
</feature>
<keyword evidence="5" id="KW-0963">Cytoplasm</keyword>
<name>A0A9D1RTG3_9FIRM</name>
<dbReference type="InterPro" id="IPR004636">
    <property type="entry name" value="AcOrn/SuccOrn_fam"/>
</dbReference>
<keyword evidence="5" id="KW-0055">Arginine biosynthesis</keyword>
<dbReference type="PANTHER" id="PTHR11986">
    <property type="entry name" value="AMINOTRANSFERASE CLASS III"/>
    <property type="match status" value="1"/>
</dbReference>
<dbReference type="EMBL" id="DXGA01000061">
    <property type="protein sequence ID" value="HIW93429.1"/>
    <property type="molecule type" value="Genomic_DNA"/>
</dbReference>
<evidence type="ECO:0000313" key="6">
    <source>
        <dbReference type="EMBL" id="HIW93429.1"/>
    </source>
</evidence>
<reference evidence="6" key="1">
    <citation type="journal article" date="2021" name="PeerJ">
        <title>Extensive microbial diversity within the chicken gut microbiome revealed by metagenomics and culture.</title>
        <authorList>
            <person name="Gilroy R."/>
            <person name="Ravi A."/>
            <person name="Getino M."/>
            <person name="Pursley I."/>
            <person name="Horton D.L."/>
            <person name="Alikhan N.F."/>
            <person name="Baker D."/>
            <person name="Gharbi K."/>
            <person name="Hall N."/>
            <person name="Watson M."/>
            <person name="Adriaenssens E.M."/>
            <person name="Foster-Nyarko E."/>
            <person name="Jarju S."/>
            <person name="Secka A."/>
            <person name="Antonio M."/>
            <person name="Oren A."/>
            <person name="Chaudhuri R.R."/>
            <person name="La Ragione R."/>
            <person name="Hildebrand F."/>
            <person name="Pallen M.J."/>
        </authorList>
    </citation>
    <scope>NUCLEOTIDE SEQUENCE</scope>
    <source>
        <strain evidence="6">ChiGjej6B6-1540</strain>
    </source>
</reference>
<comment type="pathway">
    <text evidence="5">Amino-acid biosynthesis; L-arginine biosynthesis; N(2)-acetyl-L-ornithine from L-glutamate: step 4/4.</text>
</comment>
<dbReference type="NCBIfam" id="NF002325">
    <property type="entry name" value="PRK01278.1"/>
    <property type="match status" value="1"/>
</dbReference>
<evidence type="ECO:0000256" key="3">
    <source>
        <dbReference type="ARBA" id="ARBA00022679"/>
    </source>
</evidence>
<dbReference type="GO" id="GO:0005737">
    <property type="term" value="C:cytoplasm"/>
    <property type="evidence" value="ECO:0007669"/>
    <property type="project" value="UniProtKB-SubCell"/>
</dbReference>
<comment type="caution">
    <text evidence="6">The sequence shown here is derived from an EMBL/GenBank/DDBJ whole genome shotgun (WGS) entry which is preliminary data.</text>
</comment>
<dbReference type="GO" id="GO:0042802">
    <property type="term" value="F:identical protein binding"/>
    <property type="evidence" value="ECO:0007669"/>
    <property type="project" value="TreeGrafter"/>
</dbReference>
<sequence>MNHQELKALDSAHTLQTYGRFDVDIDHGQGATLWDLSGRKYIDFTSGIGVCSVGYGNPRWAKAIYDQALKLGHISNLFYSQPYARLADTLCTRTGMAAAFFGNSGAEANEGLIKLGRKYSFDKYGQGRSTIITLNNSFHGRTITTLTATGQDVFHQYFFPFMEGFRYADANDIDSVKAQDQGDVCAVLLELVQGEGGVLPMERSFVAELARLCAEKDWLLLVDEVQTGVGRTGSLFAFQQYGIQPDGVSFAKGIAGGLPMGGFLVNEKCRGVLGPGTHASTFGGNPVCSAAACTVLDILDEQMLGEVQEKGAYLRGRIDAMEKKSIGKSRGLGLMVGVEVKEGYINKQLAAKLIDAGLLVLTAGPALRLLPPLTITKEELDEGLAIMEKTLE</sequence>
<dbReference type="HAMAP" id="MF_01107">
    <property type="entry name" value="ArgD_aminotrans_3"/>
    <property type="match status" value="1"/>
</dbReference>
<protein>
    <recommendedName>
        <fullName evidence="5">Acetylornithine aminotransferase</fullName>
        <shortName evidence="5">ACOAT</shortName>
        <ecNumber evidence="5">2.6.1.11</ecNumber>
    </recommendedName>
</protein>
<organism evidence="6 7">
    <name type="scientific">Candidatus Flavonifractor merdipullorum</name>
    <dbReference type="NCBI Taxonomy" id="2838590"/>
    <lineage>
        <taxon>Bacteria</taxon>
        <taxon>Bacillati</taxon>
        <taxon>Bacillota</taxon>
        <taxon>Clostridia</taxon>
        <taxon>Eubacteriales</taxon>
        <taxon>Oscillospiraceae</taxon>
        <taxon>Flavonifractor</taxon>
    </lineage>
</organism>
<dbReference type="InterPro" id="IPR005814">
    <property type="entry name" value="Aminotrans_3"/>
</dbReference>
<dbReference type="InterPro" id="IPR050103">
    <property type="entry name" value="Class-III_PLP-dep_AT"/>
</dbReference>
<dbReference type="InterPro" id="IPR015424">
    <property type="entry name" value="PyrdxlP-dep_Trfase"/>
</dbReference>
<reference evidence="6" key="2">
    <citation type="submission" date="2021-04" db="EMBL/GenBank/DDBJ databases">
        <authorList>
            <person name="Gilroy R."/>
        </authorList>
    </citation>
    <scope>NUCLEOTIDE SEQUENCE</scope>
    <source>
        <strain evidence="6">ChiGjej6B6-1540</strain>
    </source>
</reference>
<feature type="binding site" evidence="5">
    <location>
        <begin position="105"/>
        <end position="106"/>
    </location>
    <ligand>
        <name>pyridoxal 5'-phosphate</name>
        <dbReference type="ChEBI" id="CHEBI:597326"/>
    </ligand>
</feature>
<keyword evidence="2 5" id="KW-0028">Amino-acid biosynthesis</keyword>
<comment type="similarity">
    <text evidence="5">Belongs to the class-III pyridoxal-phosphate-dependent aminotransferase family. ArgD subfamily.</text>
</comment>
<dbReference type="InterPro" id="IPR015421">
    <property type="entry name" value="PyrdxlP-dep_Trfase_major"/>
</dbReference>